<evidence type="ECO:0000259" key="1">
    <source>
        <dbReference type="Pfam" id="PF06877"/>
    </source>
</evidence>
<dbReference type="InterPro" id="IPR036701">
    <property type="entry name" value="RraB-like_sf"/>
</dbReference>
<dbReference type="InterPro" id="IPR009671">
    <property type="entry name" value="RraB_dom"/>
</dbReference>
<gene>
    <name evidence="2" type="ORF">S2091_1887</name>
</gene>
<dbReference type="RefSeq" id="WP_105531542.1">
    <property type="nucleotide sequence ID" value="NZ_PUGF01000007.1"/>
</dbReference>
<comment type="caution">
    <text evidence="2">The sequence shown here is derived from an EMBL/GenBank/DDBJ whole genome shotgun (WGS) entry which is preliminary data.</text>
</comment>
<dbReference type="AlphaFoldDB" id="A0A2S9H0M6"/>
<sequence length="132" mass="15257">MGIFKFFSNEPKKFVPRESFVEITNRQLTMTPQTLMQLRKYNVTPEKELKLEFFFYTNTSAKADALATALLNRSYQVNHGPSASDKNIQIITGWTAKFPMNDSSVLEWTKDMCELGFEHDCEFDGWGTNPEQ</sequence>
<feature type="domain" description="Regulator of ribonuclease activity B" evidence="1">
    <location>
        <begin position="31"/>
        <end position="128"/>
    </location>
</feature>
<dbReference type="EMBL" id="PUGF01000007">
    <property type="protein sequence ID" value="PRC93500.1"/>
    <property type="molecule type" value="Genomic_DNA"/>
</dbReference>
<keyword evidence="3" id="KW-1185">Reference proteome</keyword>
<evidence type="ECO:0000313" key="3">
    <source>
        <dbReference type="Proteomes" id="UP000237839"/>
    </source>
</evidence>
<accession>A0A2S9H0M6</accession>
<dbReference type="SUPFAM" id="SSF89946">
    <property type="entry name" value="Hypothetical protein VC0424"/>
    <property type="match status" value="1"/>
</dbReference>
<dbReference type="Proteomes" id="UP000237839">
    <property type="component" value="Unassembled WGS sequence"/>
</dbReference>
<name>A0A2S9H0M6_9BURK</name>
<dbReference type="OrthoDB" id="1359268at2"/>
<proteinExistence type="predicted"/>
<reference evidence="2 3" key="1">
    <citation type="submission" date="2018-02" db="EMBL/GenBank/DDBJ databases">
        <title>Solimicrobium silvestre gen. nov., sp. nov., isolated from alpine forest soil.</title>
        <authorList>
            <person name="Margesin R."/>
            <person name="Albuquerque L."/>
            <person name="Zhang D.-C."/>
            <person name="Froufe H.J.C."/>
            <person name="Severino R."/>
            <person name="Roxo I."/>
            <person name="Egas C."/>
            <person name="Da Costa M.S."/>
        </authorList>
    </citation>
    <scope>NUCLEOTIDE SEQUENCE [LARGE SCALE GENOMIC DNA]</scope>
    <source>
        <strain evidence="2 3">S20-91</strain>
    </source>
</reference>
<protein>
    <recommendedName>
        <fullName evidence="1">Regulator of ribonuclease activity B domain-containing protein</fullName>
    </recommendedName>
</protein>
<dbReference type="Gene3D" id="3.30.70.970">
    <property type="entry name" value="RraB-like"/>
    <property type="match status" value="1"/>
</dbReference>
<dbReference type="Pfam" id="PF06877">
    <property type="entry name" value="RraB"/>
    <property type="match status" value="1"/>
</dbReference>
<evidence type="ECO:0000313" key="2">
    <source>
        <dbReference type="EMBL" id="PRC93500.1"/>
    </source>
</evidence>
<organism evidence="2 3">
    <name type="scientific">Solimicrobium silvestre</name>
    <dbReference type="NCBI Taxonomy" id="2099400"/>
    <lineage>
        <taxon>Bacteria</taxon>
        <taxon>Pseudomonadati</taxon>
        <taxon>Pseudomonadota</taxon>
        <taxon>Betaproteobacteria</taxon>
        <taxon>Burkholderiales</taxon>
        <taxon>Oxalobacteraceae</taxon>
        <taxon>Solimicrobium</taxon>
    </lineage>
</organism>